<dbReference type="Pfam" id="PF17957">
    <property type="entry name" value="Big_7"/>
    <property type="match status" value="1"/>
</dbReference>
<dbReference type="EMBL" id="JACXAD010000028">
    <property type="protein sequence ID" value="MBD2770105.1"/>
    <property type="molecule type" value="Genomic_DNA"/>
</dbReference>
<gene>
    <name evidence="3" type="ORF">IC235_19635</name>
</gene>
<evidence type="ECO:0000313" key="4">
    <source>
        <dbReference type="Proteomes" id="UP000612233"/>
    </source>
</evidence>
<dbReference type="Proteomes" id="UP000612233">
    <property type="component" value="Unassembled WGS sequence"/>
</dbReference>
<keyword evidence="1" id="KW-0732">Signal</keyword>
<evidence type="ECO:0000256" key="1">
    <source>
        <dbReference type="SAM" id="SignalP"/>
    </source>
</evidence>
<reference evidence="3" key="1">
    <citation type="submission" date="2020-09" db="EMBL/GenBank/DDBJ databases">
        <authorList>
            <person name="Kim M.K."/>
        </authorList>
    </citation>
    <scope>NUCLEOTIDE SEQUENCE</scope>
    <source>
        <strain evidence="3">BT664</strain>
    </source>
</reference>
<dbReference type="InterPro" id="IPR013783">
    <property type="entry name" value="Ig-like_fold"/>
</dbReference>
<protein>
    <submittedName>
        <fullName evidence="3">T9SS type A sorting domain-containing protein</fullName>
    </submittedName>
</protein>
<dbReference type="AlphaFoldDB" id="A0A927BFU8"/>
<feature type="domain" description="Secretion system C-terminal sorting" evidence="2">
    <location>
        <begin position="508"/>
        <end position="575"/>
    </location>
</feature>
<sequence>MKKIILLSLCLITGFLNSLAQSPIYPFKPKEKKIIVFHTISHCDWAPDLPEALPSMQSARPYINGLVFHVGRDYESADFAFNNEVWTEASLKFNDLRSISTKWTTLTDNFILVWGHSRNVNPDFYNDNLWAQITRNAELTGRAVMTAGCKGIMFDPEFYSAGETYSPWWFSKSNVRGAPPYSGKSFTEVKAKARQRGREYARALQRYMPKITILTTFLYGSSWDYCYGSINNQPASEYALLPAFADGMLEALNSESTIIDGNGTAYYINSSREYVENSAASYTHVRLEATPAVCDPMLLSKWNAQGQVAMAPYLDFCYNLYDDQPYSTPLYQSRWMKHNVYNSLLTTDQYVWVYIEQMNFWNGENSPVGVNVAADVSEAVAKFRNAEPLGFDMYSLGEQAQFITSPRITMTSPANDMVINAAGPITLSTTIDPSNSVSRVVFYANSLRIGEATSPPYSITRNFLRADYTLFARQFNTNGTHTTSAPVNIFANNIVTKTTKGNVNRLVIYPNPAKTKVFIPENISKIQSCDITSLDGRLVQTGTVQGGAILVESLKPGVYIIKLKTAAGESMQRFVKE</sequence>
<dbReference type="Pfam" id="PF18962">
    <property type="entry name" value="Por_Secre_tail"/>
    <property type="match status" value="1"/>
</dbReference>
<dbReference type="NCBIfam" id="TIGR04183">
    <property type="entry name" value="Por_Secre_tail"/>
    <property type="match status" value="1"/>
</dbReference>
<feature type="signal peptide" evidence="1">
    <location>
        <begin position="1"/>
        <end position="20"/>
    </location>
</feature>
<dbReference type="Gene3D" id="2.60.40.10">
    <property type="entry name" value="Immunoglobulins"/>
    <property type="match status" value="1"/>
</dbReference>
<dbReference type="InterPro" id="IPR026444">
    <property type="entry name" value="Secre_tail"/>
</dbReference>
<accession>A0A927BFU8</accession>
<comment type="caution">
    <text evidence="3">The sequence shown here is derived from an EMBL/GenBank/DDBJ whole genome shotgun (WGS) entry which is preliminary data.</text>
</comment>
<keyword evidence="4" id="KW-1185">Reference proteome</keyword>
<evidence type="ECO:0000313" key="3">
    <source>
        <dbReference type="EMBL" id="MBD2770105.1"/>
    </source>
</evidence>
<feature type="chain" id="PRO_5037909438" evidence="1">
    <location>
        <begin position="21"/>
        <end position="577"/>
    </location>
</feature>
<name>A0A927BFU8_9BACT</name>
<proteinExistence type="predicted"/>
<organism evidence="3 4">
    <name type="scientific">Hymenobacter montanus</name>
    <dbReference type="NCBI Taxonomy" id="2771359"/>
    <lineage>
        <taxon>Bacteria</taxon>
        <taxon>Pseudomonadati</taxon>
        <taxon>Bacteroidota</taxon>
        <taxon>Cytophagia</taxon>
        <taxon>Cytophagales</taxon>
        <taxon>Hymenobacteraceae</taxon>
        <taxon>Hymenobacter</taxon>
    </lineage>
</organism>
<dbReference type="RefSeq" id="WP_191006915.1">
    <property type="nucleotide sequence ID" value="NZ_JACXAD010000028.1"/>
</dbReference>
<evidence type="ECO:0000259" key="2">
    <source>
        <dbReference type="Pfam" id="PF18962"/>
    </source>
</evidence>